<accession>A0A6I5ZRJ9</accession>
<dbReference type="SMART" id="SM00793">
    <property type="entry name" value="AgrB"/>
    <property type="match status" value="1"/>
</dbReference>
<dbReference type="EC" id="3.4.-.-" evidence="9"/>
<feature type="transmembrane region" description="Helical" evidence="8">
    <location>
        <begin position="110"/>
        <end position="130"/>
    </location>
</feature>
<evidence type="ECO:0000256" key="8">
    <source>
        <dbReference type="SAM" id="Phobius"/>
    </source>
</evidence>
<name>A0A6I5ZRJ9_9FIRM</name>
<dbReference type="EMBL" id="CP046244">
    <property type="protein sequence ID" value="QGP92309.1"/>
    <property type="molecule type" value="Genomic_DNA"/>
</dbReference>
<dbReference type="GO" id="GO:0008233">
    <property type="term" value="F:peptidase activity"/>
    <property type="evidence" value="ECO:0007669"/>
    <property type="project" value="UniProtKB-KW"/>
</dbReference>
<keyword evidence="5 9" id="KW-0378">Hydrolase</keyword>
<keyword evidence="10" id="KW-1185">Reference proteome</keyword>
<dbReference type="RefSeq" id="WP_170290979.1">
    <property type="nucleotide sequence ID" value="NZ_CP046244.1"/>
</dbReference>
<sequence length="202" mass="21207">MSINKASGSLARYLVAELKTTGVQEEVLAYGLELLFLGAIGLIAVALGGFLVGAPSETLFALLCATLLRLPGGGMHLSSPGKCLSFTALIFSIMGFLARRLGGYLFVQQHITWVVLGSGLLSLAISAWLAPVTSPAKPINSPVLRRKLHRVAVGIAVVVPVILFFMRGRWPSLALAGAAGLAWQGAIIYLASVSQNKEVKPG</sequence>
<gene>
    <name evidence="9" type="primary">agrB_1</name>
    <name evidence="9" type="ORF">MGLY_16820</name>
</gene>
<feature type="transmembrane region" description="Helical" evidence="8">
    <location>
        <begin position="151"/>
        <end position="167"/>
    </location>
</feature>
<dbReference type="GO" id="GO:0016020">
    <property type="term" value="C:membrane"/>
    <property type="evidence" value="ECO:0007669"/>
    <property type="project" value="InterPro"/>
</dbReference>
<feature type="transmembrane region" description="Helical" evidence="8">
    <location>
        <begin position="80"/>
        <end position="98"/>
    </location>
</feature>
<keyword evidence="7 8" id="KW-0472">Membrane</keyword>
<dbReference type="InterPro" id="IPR006741">
    <property type="entry name" value="AgrB"/>
</dbReference>
<keyword evidence="3" id="KW-0645">Protease</keyword>
<evidence type="ECO:0000256" key="4">
    <source>
        <dbReference type="ARBA" id="ARBA00022692"/>
    </source>
</evidence>
<dbReference type="Pfam" id="PF04647">
    <property type="entry name" value="AgrB"/>
    <property type="match status" value="1"/>
</dbReference>
<proteinExistence type="predicted"/>
<dbReference type="AlphaFoldDB" id="A0A6I5ZRJ9"/>
<keyword evidence="1" id="KW-1003">Cell membrane</keyword>
<reference evidence="9 10" key="1">
    <citation type="submission" date="2019-11" db="EMBL/GenBank/DDBJ databases">
        <title>Genome sequence of Moorella glycerini DSM11254.</title>
        <authorList>
            <person name="Poehlein A."/>
            <person name="Boeer T."/>
            <person name="Daniel R."/>
        </authorList>
    </citation>
    <scope>NUCLEOTIDE SEQUENCE [LARGE SCALE GENOMIC DNA]</scope>
    <source>
        <strain evidence="9 10">DSM 11254</strain>
    </source>
</reference>
<evidence type="ECO:0000313" key="9">
    <source>
        <dbReference type="EMBL" id="QGP92309.1"/>
    </source>
</evidence>
<evidence type="ECO:0000256" key="1">
    <source>
        <dbReference type="ARBA" id="ARBA00022475"/>
    </source>
</evidence>
<evidence type="ECO:0000256" key="3">
    <source>
        <dbReference type="ARBA" id="ARBA00022670"/>
    </source>
</evidence>
<protein>
    <submittedName>
        <fullName evidence="9">Accessory regulator protein B</fullName>
        <ecNumber evidence="9">3.4.-.-</ecNumber>
    </submittedName>
</protein>
<evidence type="ECO:0000256" key="7">
    <source>
        <dbReference type="ARBA" id="ARBA00023136"/>
    </source>
</evidence>
<organism evidence="9 10">
    <name type="scientific">Neomoorella glycerini</name>
    <dbReference type="NCBI Taxonomy" id="55779"/>
    <lineage>
        <taxon>Bacteria</taxon>
        <taxon>Bacillati</taxon>
        <taxon>Bacillota</taxon>
        <taxon>Clostridia</taxon>
        <taxon>Neomoorellales</taxon>
        <taxon>Neomoorellaceae</taxon>
        <taxon>Neomoorella</taxon>
    </lineage>
</organism>
<feature type="transmembrane region" description="Helical" evidence="8">
    <location>
        <begin position="35"/>
        <end position="68"/>
    </location>
</feature>
<evidence type="ECO:0000256" key="2">
    <source>
        <dbReference type="ARBA" id="ARBA00022654"/>
    </source>
</evidence>
<keyword evidence="4 8" id="KW-0812">Transmembrane</keyword>
<evidence type="ECO:0000256" key="6">
    <source>
        <dbReference type="ARBA" id="ARBA00022989"/>
    </source>
</evidence>
<keyword evidence="6 8" id="KW-1133">Transmembrane helix</keyword>
<evidence type="ECO:0000313" key="10">
    <source>
        <dbReference type="Proteomes" id="UP000425916"/>
    </source>
</evidence>
<dbReference type="GO" id="GO:0006508">
    <property type="term" value="P:proteolysis"/>
    <property type="evidence" value="ECO:0007669"/>
    <property type="project" value="UniProtKB-KW"/>
</dbReference>
<feature type="transmembrane region" description="Helical" evidence="8">
    <location>
        <begin position="173"/>
        <end position="191"/>
    </location>
</feature>
<dbReference type="Proteomes" id="UP000425916">
    <property type="component" value="Chromosome"/>
</dbReference>
<evidence type="ECO:0000256" key="5">
    <source>
        <dbReference type="ARBA" id="ARBA00022801"/>
    </source>
</evidence>
<keyword evidence="2" id="KW-0673">Quorum sensing</keyword>
<dbReference type="GO" id="GO:0009372">
    <property type="term" value="P:quorum sensing"/>
    <property type="evidence" value="ECO:0007669"/>
    <property type="project" value="UniProtKB-KW"/>
</dbReference>